<name>A0A4R8WNK3_9MICO</name>
<feature type="compositionally biased region" description="Polar residues" evidence="8">
    <location>
        <begin position="40"/>
        <end position="49"/>
    </location>
</feature>
<keyword evidence="11" id="KW-1185">Reference proteome</keyword>
<reference evidence="10 11" key="1">
    <citation type="submission" date="2019-03" db="EMBL/GenBank/DDBJ databases">
        <title>Genomics of glacier-inhabiting Cryobacterium strains.</title>
        <authorList>
            <person name="Liu Q."/>
            <person name="Xin Y.-H."/>
        </authorList>
    </citation>
    <scope>NUCLEOTIDE SEQUENCE [LARGE SCALE GENOMIC DNA]</scope>
    <source>
        <strain evidence="10 11">MDT1-3</strain>
    </source>
</reference>
<evidence type="ECO:0000256" key="1">
    <source>
        <dbReference type="ARBA" id="ARBA00001964"/>
    </source>
</evidence>
<dbReference type="PANTHER" id="PTHR11516">
    <property type="entry name" value="PYRUVATE DEHYDROGENASE E1 COMPONENT, ALPHA SUBUNIT BACTERIAL AND ORGANELLAR"/>
    <property type="match status" value="1"/>
</dbReference>
<dbReference type="AlphaFoldDB" id="A0A4R8WNK3"/>
<dbReference type="InterPro" id="IPR017597">
    <property type="entry name" value="Pyrv_DH_E1_asu_subgrp-y"/>
</dbReference>
<keyword evidence="5 7" id="KW-0786">Thiamine pyrophosphate</keyword>
<protein>
    <recommendedName>
        <fullName evidence="3 7">Pyruvate dehydrogenase E1 component subunit alpha</fullName>
        <ecNumber evidence="2 7">1.2.4.1</ecNumber>
    </recommendedName>
</protein>
<comment type="function">
    <text evidence="7">The pyruvate dehydrogenase complex catalyzes the overall conversion of pyruvate to acetyl-CoA and CO(2).</text>
</comment>
<dbReference type="GO" id="GO:0004739">
    <property type="term" value="F:pyruvate dehydrogenase (acetyl-transferring) activity"/>
    <property type="evidence" value="ECO:0007669"/>
    <property type="project" value="UniProtKB-UniRule"/>
</dbReference>
<accession>A0A4R8WNK3</accession>
<dbReference type="EMBL" id="SOFP01000054">
    <property type="protein sequence ID" value="TFC13242.1"/>
    <property type="molecule type" value="Genomic_DNA"/>
</dbReference>
<feature type="domain" description="Dehydrogenase E1 component" evidence="9">
    <location>
        <begin position="67"/>
        <end position="362"/>
    </location>
</feature>
<evidence type="ECO:0000256" key="7">
    <source>
        <dbReference type="RuleBase" id="RU361139"/>
    </source>
</evidence>
<evidence type="ECO:0000259" key="9">
    <source>
        <dbReference type="Pfam" id="PF00676"/>
    </source>
</evidence>
<proteinExistence type="predicted"/>
<evidence type="ECO:0000256" key="2">
    <source>
        <dbReference type="ARBA" id="ARBA00012281"/>
    </source>
</evidence>
<evidence type="ECO:0000256" key="5">
    <source>
        <dbReference type="ARBA" id="ARBA00023052"/>
    </source>
</evidence>
<dbReference type="Proteomes" id="UP000298412">
    <property type="component" value="Unassembled WGS sequence"/>
</dbReference>
<dbReference type="InterPro" id="IPR029061">
    <property type="entry name" value="THDP-binding"/>
</dbReference>
<dbReference type="InterPro" id="IPR050642">
    <property type="entry name" value="PDH_E1_Alpha_Subunit"/>
</dbReference>
<dbReference type="OrthoDB" id="9766715at2"/>
<feature type="region of interest" description="Disordered" evidence="8">
    <location>
        <begin position="1"/>
        <end position="58"/>
    </location>
</feature>
<organism evidence="10 11">
    <name type="scientific">Cryobacterium algoritolerans</name>
    <dbReference type="NCBI Taxonomy" id="1259184"/>
    <lineage>
        <taxon>Bacteria</taxon>
        <taxon>Bacillati</taxon>
        <taxon>Actinomycetota</taxon>
        <taxon>Actinomycetes</taxon>
        <taxon>Micrococcales</taxon>
        <taxon>Microbacteriaceae</taxon>
        <taxon>Cryobacterium</taxon>
    </lineage>
</organism>
<keyword evidence="6 7" id="KW-0670">Pyruvate</keyword>
<keyword evidence="4 7" id="KW-0560">Oxidoreductase</keyword>
<evidence type="ECO:0000256" key="4">
    <source>
        <dbReference type="ARBA" id="ARBA00023002"/>
    </source>
</evidence>
<dbReference type="Pfam" id="PF00676">
    <property type="entry name" value="E1_dh"/>
    <property type="match status" value="1"/>
</dbReference>
<evidence type="ECO:0000313" key="10">
    <source>
        <dbReference type="EMBL" id="TFC13242.1"/>
    </source>
</evidence>
<evidence type="ECO:0000313" key="11">
    <source>
        <dbReference type="Proteomes" id="UP000298412"/>
    </source>
</evidence>
<evidence type="ECO:0000256" key="6">
    <source>
        <dbReference type="ARBA" id="ARBA00023317"/>
    </source>
</evidence>
<evidence type="ECO:0000256" key="8">
    <source>
        <dbReference type="SAM" id="MobiDB-lite"/>
    </source>
</evidence>
<dbReference type="CDD" id="cd02000">
    <property type="entry name" value="TPP_E1_PDC_ADC_BCADC"/>
    <property type="match status" value="1"/>
</dbReference>
<comment type="catalytic activity">
    <reaction evidence="7">
        <text>N(6)-[(R)-lipoyl]-L-lysyl-[protein] + pyruvate + H(+) = N(6)-[(R)-S(8)-acetyldihydrolipoyl]-L-lysyl-[protein] + CO2</text>
        <dbReference type="Rhea" id="RHEA:19189"/>
        <dbReference type="Rhea" id="RHEA-COMP:10474"/>
        <dbReference type="Rhea" id="RHEA-COMP:10478"/>
        <dbReference type="ChEBI" id="CHEBI:15361"/>
        <dbReference type="ChEBI" id="CHEBI:15378"/>
        <dbReference type="ChEBI" id="CHEBI:16526"/>
        <dbReference type="ChEBI" id="CHEBI:83099"/>
        <dbReference type="ChEBI" id="CHEBI:83111"/>
        <dbReference type="EC" id="1.2.4.1"/>
    </reaction>
</comment>
<dbReference type="EC" id="1.2.4.1" evidence="2 7"/>
<comment type="subunit">
    <text evidence="7">Heterodimer of an alpha and a beta chain.</text>
</comment>
<evidence type="ECO:0000256" key="3">
    <source>
        <dbReference type="ARBA" id="ARBA00014159"/>
    </source>
</evidence>
<dbReference type="NCBIfam" id="TIGR03182">
    <property type="entry name" value="PDH_E1_alph_y"/>
    <property type="match status" value="1"/>
</dbReference>
<comment type="cofactor">
    <cofactor evidence="1 7">
        <name>thiamine diphosphate</name>
        <dbReference type="ChEBI" id="CHEBI:58937"/>
    </cofactor>
</comment>
<sequence>MKITSTPQGERKRSSPMTAHTRMPRKPTVRKPTNPVDPTAASTPTSSNPHVGHPTPGDDRLIEFYRGMMLIRRFEERAARAYTQALVGGYCHLNLGEEAAVVGLMAALQPTDYLFTNYREHGYAITRGIDPNRVMAELFGRADGVSKGWGGSMHMFDMEKRMLGGYGIVGGQLPLATGAALAIDYRDGEEIVLCTMGDGTTNIGAFHESLNIAALWNLPIVYVVINNLLGMATTVDRASAEPELYKRASAYRMDSERVDGLDPLAVFEAAERAVASARAGKPVLLEVMTERLRGHSVVDPAKYRTAEELILVKERDPLPTFAARLIADGLLDDETMTAIDEQATARASEATAFAENSPFPDVSTLFDYTYATPVPNDSRRLPGEPLYEPAPIPERGTNQ</sequence>
<comment type="caution">
    <text evidence="10">The sequence shown here is derived from an EMBL/GenBank/DDBJ whole genome shotgun (WGS) entry which is preliminary data.</text>
</comment>
<dbReference type="Gene3D" id="3.40.50.970">
    <property type="match status" value="1"/>
</dbReference>
<feature type="region of interest" description="Disordered" evidence="8">
    <location>
        <begin position="373"/>
        <end position="399"/>
    </location>
</feature>
<dbReference type="PANTHER" id="PTHR11516:SF60">
    <property type="entry name" value="PYRUVATE DEHYDROGENASE E1 COMPONENT SUBUNIT ALPHA"/>
    <property type="match status" value="1"/>
</dbReference>
<dbReference type="GO" id="GO:0006086">
    <property type="term" value="P:pyruvate decarboxylation to acetyl-CoA"/>
    <property type="evidence" value="ECO:0007669"/>
    <property type="project" value="InterPro"/>
</dbReference>
<dbReference type="GO" id="GO:0000287">
    <property type="term" value="F:magnesium ion binding"/>
    <property type="evidence" value="ECO:0007669"/>
    <property type="project" value="UniProtKB-ARBA"/>
</dbReference>
<dbReference type="SUPFAM" id="SSF52518">
    <property type="entry name" value="Thiamin diphosphate-binding fold (THDP-binding)"/>
    <property type="match status" value="1"/>
</dbReference>
<gene>
    <name evidence="7 10" type="primary">pdhA</name>
    <name evidence="10" type="ORF">E3O19_12275</name>
</gene>
<dbReference type="InterPro" id="IPR001017">
    <property type="entry name" value="DH_E1"/>
</dbReference>